<protein>
    <submittedName>
        <fullName evidence="2">Uncharacterized protein</fullName>
    </submittedName>
</protein>
<dbReference type="RefSeq" id="WP_110307835.1">
    <property type="nucleotide sequence ID" value="NZ_QJHK01000017.1"/>
</dbReference>
<dbReference type="OrthoDB" id="1367991at2"/>
<keyword evidence="1" id="KW-0732">Signal</keyword>
<dbReference type="EMBL" id="QJHK01000017">
    <property type="protein sequence ID" value="PXY39535.1"/>
    <property type="molecule type" value="Genomic_DNA"/>
</dbReference>
<sequence length="126" mass="14430">MKRIIVFLAFMNFLLFGGGQYLSAGTHQNSDHTYGHKHHIKYTNQEQGNSIIEEADLDLDEEFSGDAASDGTSVSKIFTSNYSLLDGWYLSLSDRITVNYHRHFKFFVPFCGNSNPLYITQRVLRI</sequence>
<comment type="caution">
    <text evidence="2">The sequence shown here is derived from an EMBL/GenBank/DDBJ whole genome shotgun (WGS) entry which is preliminary data.</text>
</comment>
<evidence type="ECO:0000313" key="2">
    <source>
        <dbReference type="EMBL" id="PXY39535.1"/>
    </source>
</evidence>
<reference evidence="2 3" key="1">
    <citation type="submission" date="2018-05" db="EMBL/GenBank/DDBJ databases">
        <title>Flavobacterium sp. strain IMCC34759, incomplete genome.</title>
        <authorList>
            <person name="Joung Y."/>
            <person name="Cho J."/>
        </authorList>
    </citation>
    <scope>NUCLEOTIDE SEQUENCE [LARGE SCALE GENOMIC DNA]</scope>
    <source>
        <strain evidence="2 3">IMCC34759</strain>
    </source>
</reference>
<evidence type="ECO:0000256" key="1">
    <source>
        <dbReference type="SAM" id="SignalP"/>
    </source>
</evidence>
<evidence type="ECO:0000313" key="3">
    <source>
        <dbReference type="Proteomes" id="UP000247903"/>
    </source>
</evidence>
<name>A0A2V4BKM3_9FLAO</name>
<feature type="signal peptide" evidence="1">
    <location>
        <begin position="1"/>
        <end position="23"/>
    </location>
</feature>
<keyword evidence="3" id="KW-1185">Reference proteome</keyword>
<organism evidence="2 3">
    <name type="scientific">Flavobacterium cheongpyeongense</name>
    <dbReference type="NCBI Taxonomy" id="2212651"/>
    <lineage>
        <taxon>Bacteria</taxon>
        <taxon>Pseudomonadati</taxon>
        <taxon>Bacteroidota</taxon>
        <taxon>Flavobacteriia</taxon>
        <taxon>Flavobacteriales</taxon>
        <taxon>Flavobacteriaceae</taxon>
        <taxon>Flavobacterium</taxon>
    </lineage>
</organism>
<dbReference type="AlphaFoldDB" id="A0A2V4BKM3"/>
<accession>A0A2V4BKM3</accession>
<feature type="chain" id="PRO_5015842848" evidence="1">
    <location>
        <begin position="24"/>
        <end position="126"/>
    </location>
</feature>
<dbReference type="Proteomes" id="UP000247903">
    <property type="component" value="Unassembled WGS sequence"/>
</dbReference>
<gene>
    <name evidence="2" type="ORF">DMB65_17085</name>
</gene>
<proteinExistence type="predicted"/>